<comment type="caution">
    <text evidence="1">The sequence shown here is derived from an EMBL/GenBank/DDBJ whole genome shotgun (WGS) entry which is preliminary data.</text>
</comment>
<reference evidence="1" key="1">
    <citation type="submission" date="2019-08" db="EMBL/GenBank/DDBJ databases">
        <authorList>
            <person name="Kucharzyk K."/>
            <person name="Murdoch R.W."/>
            <person name="Higgins S."/>
            <person name="Loffler F."/>
        </authorList>
    </citation>
    <scope>NUCLEOTIDE SEQUENCE</scope>
</reference>
<evidence type="ECO:0000313" key="1">
    <source>
        <dbReference type="EMBL" id="MPN58834.1"/>
    </source>
</evidence>
<accession>A0A645JEL9</accession>
<sequence>MDTQIPLIYSFLMENGFQVGRDIGVFAMDGMPENNQLYPSVASGFNPRDVAAMKVWSLFQKQLDGKKCTEAVYNDFQIKKGDSLHAILQSEK</sequence>
<name>A0A645JEL9_9ZZZZ</name>
<gene>
    <name evidence="1" type="ORF">SDC9_206549</name>
</gene>
<dbReference type="EMBL" id="VSSQ01132083">
    <property type="protein sequence ID" value="MPN58834.1"/>
    <property type="molecule type" value="Genomic_DNA"/>
</dbReference>
<dbReference type="AlphaFoldDB" id="A0A645JEL9"/>
<organism evidence="1">
    <name type="scientific">bioreactor metagenome</name>
    <dbReference type="NCBI Taxonomy" id="1076179"/>
    <lineage>
        <taxon>unclassified sequences</taxon>
        <taxon>metagenomes</taxon>
        <taxon>ecological metagenomes</taxon>
    </lineage>
</organism>
<protein>
    <submittedName>
        <fullName evidence="1">Uncharacterized protein</fullName>
    </submittedName>
</protein>
<proteinExistence type="predicted"/>